<protein>
    <submittedName>
        <fullName evidence="4">Uncharacterized protein</fullName>
    </submittedName>
</protein>
<name>U4LNH6_PYROM</name>
<dbReference type="EMBL" id="HF935497">
    <property type="protein sequence ID" value="CCX30875.1"/>
    <property type="molecule type" value="Genomic_DNA"/>
</dbReference>
<feature type="compositionally biased region" description="Low complexity" evidence="1">
    <location>
        <begin position="86"/>
        <end position="97"/>
    </location>
</feature>
<dbReference type="Proteomes" id="UP000018144">
    <property type="component" value="Unassembled WGS sequence"/>
</dbReference>
<feature type="chain" id="PRO_5004652210" evidence="3">
    <location>
        <begin position="19"/>
        <end position="160"/>
    </location>
</feature>
<evidence type="ECO:0000256" key="3">
    <source>
        <dbReference type="SAM" id="SignalP"/>
    </source>
</evidence>
<evidence type="ECO:0000313" key="5">
    <source>
        <dbReference type="Proteomes" id="UP000018144"/>
    </source>
</evidence>
<keyword evidence="3" id="KW-0732">Signal</keyword>
<feature type="region of interest" description="Disordered" evidence="1">
    <location>
        <begin position="70"/>
        <end position="98"/>
    </location>
</feature>
<keyword evidence="2" id="KW-0472">Membrane</keyword>
<keyword evidence="5" id="KW-1185">Reference proteome</keyword>
<reference evidence="4 5" key="1">
    <citation type="journal article" date="2013" name="PLoS Genet.">
        <title>The genome and development-dependent transcriptomes of Pyronema confluens: a window into fungal evolution.</title>
        <authorList>
            <person name="Traeger S."/>
            <person name="Altegoer F."/>
            <person name="Freitag M."/>
            <person name="Gabaldon T."/>
            <person name="Kempken F."/>
            <person name="Kumar A."/>
            <person name="Marcet-Houben M."/>
            <person name="Poggeler S."/>
            <person name="Stajich J.E."/>
            <person name="Nowrousian M."/>
        </authorList>
    </citation>
    <scope>NUCLEOTIDE SEQUENCE [LARGE SCALE GENOMIC DNA]</scope>
    <source>
        <strain evidence="5">CBS 100304</strain>
        <tissue evidence="4">Vegetative mycelium</tissue>
    </source>
</reference>
<keyword evidence="2" id="KW-1133">Transmembrane helix</keyword>
<evidence type="ECO:0000256" key="1">
    <source>
        <dbReference type="SAM" id="MobiDB-lite"/>
    </source>
</evidence>
<gene>
    <name evidence="4" type="ORF">PCON_09476</name>
</gene>
<evidence type="ECO:0000313" key="4">
    <source>
        <dbReference type="EMBL" id="CCX30875.1"/>
    </source>
</evidence>
<organism evidence="4 5">
    <name type="scientific">Pyronema omphalodes (strain CBS 100304)</name>
    <name type="common">Pyronema confluens</name>
    <dbReference type="NCBI Taxonomy" id="1076935"/>
    <lineage>
        <taxon>Eukaryota</taxon>
        <taxon>Fungi</taxon>
        <taxon>Dikarya</taxon>
        <taxon>Ascomycota</taxon>
        <taxon>Pezizomycotina</taxon>
        <taxon>Pezizomycetes</taxon>
        <taxon>Pezizales</taxon>
        <taxon>Pyronemataceae</taxon>
        <taxon>Pyronema</taxon>
    </lineage>
</organism>
<dbReference type="AlphaFoldDB" id="U4LNH6"/>
<feature type="transmembrane region" description="Helical" evidence="2">
    <location>
        <begin position="138"/>
        <end position="158"/>
    </location>
</feature>
<sequence>MMKLSFCTMVAIACAAMAAQKSGNDNNERGTLTQTSLVTVTTAAEYCGPSNTYIVVKPVIDTHGPYLSPEEMSSYSENHRSTMENPTTTSPCSTKPTDWPDVFPSNPYPLYTGPDDAPLAHDELWNSDGPKSESTKHAVVGAIISGALSAVGAIFVGLRV</sequence>
<evidence type="ECO:0000256" key="2">
    <source>
        <dbReference type="SAM" id="Phobius"/>
    </source>
</evidence>
<keyword evidence="2" id="KW-0812">Transmembrane</keyword>
<accession>U4LNH6</accession>
<feature type="signal peptide" evidence="3">
    <location>
        <begin position="1"/>
        <end position="18"/>
    </location>
</feature>
<proteinExistence type="predicted"/>